<evidence type="ECO:0000313" key="3">
    <source>
        <dbReference type="Proteomes" id="UP001430848"/>
    </source>
</evidence>
<reference evidence="2 3" key="1">
    <citation type="submission" date="2024-02" db="EMBL/GenBank/DDBJ databases">
        <title>De novo assembly and annotation of 12 fungi associated with fruit tree decline syndrome in Ontario, Canada.</title>
        <authorList>
            <person name="Sulman M."/>
            <person name="Ellouze W."/>
            <person name="Ilyukhin E."/>
        </authorList>
    </citation>
    <scope>NUCLEOTIDE SEQUENCE [LARGE SCALE GENOMIC DNA]</scope>
    <source>
        <strain evidence="2 3">M169</strain>
    </source>
</reference>
<gene>
    <name evidence="2" type="ORF">SLS63_012787</name>
</gene>
<keyword evidence="3" id="KW-1185">Reference proteome</keyword>
<name>A0ABR1NQC8_DIAER</name>
<comment type="caution">
    <text evidence="2">The sequence shown here is derived from an EMBL/GenBank/DDBJ whole genome shotgun (WGS) entry which is preliminary data.</text>
</comment>
<accession>A0ABR1NQC8</accession>
<dbReference type="InterPro" id="IPR015168">
    <property type="entry name" value="SsuA/THI5"/>
</dbReference>
<sequence>MSQSKETSDFVTMRSALLHLASIVSFVGPALAIKIAAVFQVMEHTPLPYAIKNFYEGQASIVSGGVASLPSDKTVDLGANADYQGLIQYGTHKNIRMIYTIVDVPYRIVANKAAGINTLANLKGKRIGTMSGTSANYFISKFLSSAGIKNSEYTTVSGNVCMKAPCGGGTLPAQIQAKTIDAFGIWEPSPELGGQVLGDNAIFFQNATVFREIYSLFTTTEKLNDPTSRKAIVEFTRALDQAIDAFKNTPEKVYQFVAQTMGMDDATVQAVWPVHKWAGTLGVDMDSNLIDYMVDEDVYVASQSKRQPMTRDVIAQLVDNSVIEDARNASYWI</sequence>
<protein>
    <recommendedName>
        <fullName evidence="1">SsuA/THI5-like domain-containing protein</fullName>
    </recommendedName>
</protein>
<evidence type="ECO:0000313" key="2">
    <source>
        <dbReference type="EMBL" id="KAK7711041.1"/>
    </source>
</evidence>
<dbReference type="PANTHER" id="PTHR30024">
    <property type="entry name" value="ALIPHATIC SULFONATES-BINDING PROTEIN-RELATED"/>
    <property type="match status" value="1"/>
</dbReference>
<dbReference type="Pfam" id="PF09084">
    <property type="entry name" value="NMT1"/>
    <property type="match status" value="1"/>
</dbReference>
<dbReference type="SUPFAM" id="SSF53850">
    <property type="entry name" value="Periplasmic binding protein-like II"/>
    <property type="match status" value="1"/>
</dbReference>
<dbReference type="PANTHER" id="PTHR30024:SF42">
    <property type="entry name" value="ALIPHATIC SULFONATES-BINDING PROTEIN-RELATED"/>
    <property type="match status" value="1"/>
</dbReference>
<dbReference type="EMBL" id="JAKNSF020000150">
    <property type="protein sequence ID" value="KAK7711041.1"/>
    <property type="molecule type" value="Genomic_DNA"/>
</dbReference>
<evidence type="ECO:0000259" key="1">
    <source>
        <dbReference type="Pfam" id="PF09084"/>
    </source>
</evidence>
<organism evidence="2 3">
    <name type="scientific">Diaporthe eres</name>
    <name type="common">Phomopsis oblonga</name>
    <dbReference type="NCBI Taxonomy" id="83184"/>
    <lineage>
        <taxon>Eukaryota</taxon>
        <taxon>Fungi</taxon>
        <taxon>Dikarya</taxon>
        <taxon>Ascomycota</taxon>
        <taxon>Pezizomycotina</taxon>
        <taxon>Sordariomycetes</taxon>
        <taxon>Sordariomycetidae</taxon>
        <taxon>Diaporthales</taxon>
        <taxon>Diaporthaceae</taxon>
        <taxon>Diaporthe</taxon>
        <taxon>Diaporthe eres species complex</taxon>
    </lineage>
</organism>
<proteinExistence type="predicted"/>
<dbReference type="Gene3D" id="3.40.190.10">
    <property type="entry name" value="Periplasmic binding protein-like II"/>
    <property type="match status" value="2"/>
</dbReference>
<dbReference type="Proteomes" id="UP001430848">
    <property type="component" value="Unassembled WGS sequence"/>
</dbReference>
<feature type="domain" description="SsuA/THI5-like" evidence="1">
    <location>
        <begin position="73"/>
        <end position="252"/>
    </location>
</feature>